<evidence type="ECO:0000313" key="13">
    <source>
        <dbReference type="EMBL" id="KAK4302679.1"/>
    </source>
</evidence>
<dbReference type="InterPro" id="IPR001873">
    <property type="entry name" value="ENaC"/>
</dbReference>
<reference evidence="13" key="1">
    <citation type="submission" date="2023-11" db="EMBL/GenBank/DDBJ databases">
        <title>Genome assemblies of two species of porcelain crab, Petrolisthes cinctipes and Petrolisthes manimaculis (Anomura: Porcellanidae).</title>
        <authorList>
            <person name="Angst P."/>
        </authorList>
    </citation>
    <scope>NUCLEOTIDE SEQUENCE</scope>
    <source>
        <strain evidence="13">PB745_02</strain>
        <tissue evidence="13">Gill</tissue>
    </source>
</reference>
<dbReference type="Pfam" id="PF00858">
    <property type="entry name" value="ASC"/>
    <property type="match status" value="2"/>
</dbReference>
<keyword evidence="5 12" id="KW-0812">Transmembrane</keyword>
<evidence type="ECO:0000256" key="3">
    <source>
        <dbReference type="ARBA" id="ARBA00022448"/>
    </source>
</evidence>
<dbReference type="Gene3D" id="1.10.287.770">
    <property type="entry name" value="YojJ-like"/>
    <property type="match status" value="1"/>
</dbReference>
<keyword evidence="3 12" id="KW-0813">Transport</keyword>
<keyword evidence="7" id="KW-0915">Sodium</keyword>
<keyword evidence="9" id="KW-0472">Membrane</keyword>
<comment type="subcellular location">
    <subcellularLocation>
        <location evidence="1">Membrane</location>
        <topology evidence="1">Multi-pass membrane protein</topology>
    </subcellularLocation>
</comment>
<evidence type="ECO:0000256" key="12">
    <source>
        <dbReference type="RuleBase" id="RU000679"/>
    </source>
</evidence>
<dbReference type="PANTHER" id="PTHR11690">
    <property type="entry name" value="AMILORIDE-SENSITIVE SODIUM CHANNEL-RELATED"/>
    <property type="match status" value="1"/>
</dbReference>
<name>A0AAE1P5Y1_9EUCA</name>
<protein>
    <submittedName>
        <fullName evidence="13">Uncharacterized protein</fullName>
    </submittedName>
</protein>
<dbReference type="EMBL" id="JAWZYT010002693">
    <property type="protein sequence ID" value="KAK4302679.1"/>
    <property type="molecule type" value="Genomic_DNA"/>
</dbReference>
<dbReference type="GO" id="GO:0005886">
    <property type="term" value="C:plasma membrane"/>
    <property type="evidence" value="ECO:0007669"/>
    <property type="project" value="TreeGrafter"/>
</dbReference>
<evidence type="ECO:0000256" key="9">
    <source>
        <dbReference type="ARBA" id="ARBA00023136"/>
    </source>
</evidence>
<dbReference type="Proteomes" id="UP001292094">
    <property type="component" value="Unassembled WGS sequence"/>
</dbReference>
<evidence type="ECO:0000256" key="7">
    <source>
        <dbReference type="ARBA" id="ARBA00023053"/>
    </source>
</evidence>
<comment type="similarity">
    <text evidence="2 12">Belongs to the amiloride-sensitive sodium channel (TC 1.A.6) family.</text>
</comment>
<dbReference type="AlphaFoldDB" id="A0AAE1P5Y1"/>
<sequence length="526" mass="58683">MSSVFGYGVRRFLHHPLPPTSSHTSHTGVVDVCGACGQTMGVYGRRGQMVTPEMKTKQILVRELGVDGRGQGNGWGQRLDVQGQGMNEWCQGVEGRGQINEWCQGVDGRGQGVDGRGQVDVWGQLMLRDTSVSNVGVGSQISVGEALPGLSLIISNSTNPFRRVMWSALLLITITVCAMQCVRSMSRYIEGSTTINVKRNLLDNNIQRPAITLCNNNRFVQREVARLSPGYVRDKHSMWDEVWMQQYGACQTLVTDGPMEQLNPNFPTITLTLTENFNHTCPHHVCFNYPHHMGWTLIIHPPTETPFQLSSTIDSQLMVEVRGGQDVNVMLSEEEIRFLPDGHHVTSDCCTSYPFNSTQVKCAEECLADMMVKKWGDGACQLLWMSPQPDLPLCTTLHQIMTLSTDYYFSILHAPASVNRRRLEGCRCLADCVLKRYSMEMLDRLPAIPSTPGIIKAQVNIYLNKERNIQEKKWSYPAEALLADLGGYLGFTIGASCLTLYHILESALITLVTRLVQAVRRCTRPG</sequence>
<keyword evidence="11 12" id="KW-0407">Ion channel</keyword>
<evidence type="ECO:0000256" key="5">
    <source>
        <dbReference type="ARBA" id="ARBA00022692"/>
    </source>
</evidence>
<evidence type="ECO:0000256" key="2">
    <source>
        <dbReference type="ARBA" id="ARBA00007193"/>
    </source>
</evidence>
<gene>
    <name evidence="13" type="ORF">Pmani_025258</name>
</gene>
<keyword evidence="14" id="KW-1185">Reference proteome</keyword>
<organism evidence="13 14">
    <name type="scientific">Petrolisthes manimaculis</name>
    <dbReference type="NCBI Taxonomy" id="1843537"/>
    <lineage>
        <taxon>Eukaryota</taxon>
        <taxon>Metazoa</taxon>
        <taxon>Ecdysozoa</taxon>
        <taxon>Arthropoda</taxon>
        <taxon>Crustacea</taxon>
        <taxon>Multicrustacea</taxon>
        <taxon>Malacostraca</taxon>
        <taxon>Eumalacostraca</taxon>
        <taxon>Eucarida</taxon>
        <taxon>Decapoda</taxon>
        <taxon>Pleocyemata</taxon>
        <taxon>Anomura</taxon>
        <taxon>Galatheoidea</taxon>
        <taxon>Porcellanidae</taxon>
        <taxon>Petrolisthes</taxon>
    </lineage>
</organism>
<accession>A0AAE1P5Y1</accession>
<keyword evidence="8 12" id="KW-0406">Ion transport</keyword>
<evidence type="ECO:0000256" key="11">
    <source>
        <dbReference type="ARBA" id="ARBA00023303"/>
    </source>
</evidence>
<evidence type="ECO:0000256" key="8">
    <source>
        <dbReference type="ARBA" id="ARBA00023065"/>
    </source>
</evidence>
<keyword evidence="6" id="KW-1133">Transmembrane helix</keyword>
<evidence type="ECO:0000256" key="6">
    <source>
        <dbReference type="ARBA" id="ARBA00022989"/>
    </source>
</evidence>
<keyword evidence="10 12" id="KW-0739">Sodium transport</keyword>
<keyword evidence="4 12" id="KW-0894">Sodium channel</keyword>
<evidence type="ECO:0000256" key="4">
    <source>
        <dbReference type="ARBA" id="ARBA00022461"/>
    </source>
</evidence>
<evidence type="ECO:0000256" key="1">
    <source>
        <dbReference type="ARBA" id="ARBA00004141"/>
    </source>
</evidence>
<comment type="caution">
    <text evidence="13">The sequence shown here is derived from an EMBL/GenBank/DDBJ whole genome shotgun (WGS) entry which is preliminary data.</text>
</comment>
<evidence type="ECO:0000256" key="10">
    <source>
        <dbReference type="ARBA" id="ARBA00023201"/>
    </source>
</evidence>
<dbReference type="GO" id="GO:0015280">
    <property type="term" value="F:ligand-gated sodium channel activity"/>
    <property type="evidence" value="ECO:0007669"/>
    <property type="project" value="TreeGrafter"/>
</dbReference>
<proteinExistence type="inferred from homology"/>
<evidence type="ECO:0000313" key="14">
    <source>
        <dbReference type="Proteomes" id="UP001292094"/>
    </source>
</evidence>